<dbReference type="InterPro" id="IPR043721">
    <property type="entry name" value="DUF5662"/>
</dbReference>
<comment type="caution">
    <text evidence="1">The sequence shown here is derived from an EMBL/GenBank/DDBJ whole genome shotgun (WGS) entry which is preliminary data.</text>
</comment>
<dbReference type="EMBL" id="NIVC01000248">
    <property type="protein sequence ID" value="PAA87112.1"/>
    <property type="molecule type" value="Genomic_DNA"/>
</dbReference>
<reference evidence="1 2" key="1">
    <citation type="submission" date="2017-06" db="EMBL/GenBank/DDBJ databases">
        <title>A platform for efficient transgenesis in Macrostomum lignano, a flatworm model organism for stem cell research.</title>
        <authorList>
            <person name="Berezikov E."/>
        </authorList>
    </citation>
    <scope>NUCLEOTIDE SEQUENCE [LARGE SCALE GENOMIC DNA]</scope>
    <source>
        <strain evidence="1">DV1</strain>
        <tissue evidence="1">Whole organism</tissue>
    </source>
</reference>
<gene>
    <name evidence="1" type="ORF">BOX15_Mlig027342g3</name>
</gene>
<proteinExistence type="predicted"/>
<evidence type="ECO:0000313" key="2">
    <source>
        <dbReference type="Proteomes" id="UP000215902"/>
    </source>
</evidence>
<dbReference type="Proteomes" id="UP000215902">
    <property type="component" value="Unassembled WGS sequence"/>
</dbReference>
<name>A0A267GPA0_9PLAT</name>
<keyword evidence="2" id="KW-1185">Reference proteome</keyword>
<accession>A0A267GPA0</accession>
<sequence length="306" mass="35773">MSKQTEGLIIAGSSKQNENLAEPFIATVDETDVELLDILKIKSKHKPYHTIMRILLFVWPCKLKQDVTARLSELRQLRSDEQRSALLTESPPTKLIWKNLNVETYYSYVNRHKSYVKRGFEVFNDLVISAVKPRLHQEGRLLPEYRPEQDPTEEQIDEHDDSKYSFVETVTYAMKWYPNPCLDGSKCDDDAWETGLHHHYCHNEHHPEHWGNKPMYWRFIVEALYDMAAMELEKKFKGQEPDSKAMLLQFDPQFLRRFKETGQLEFIEKIIEYTIEAYCRLNKLPIPAAPAPEAAAVPARSTKPSF</sequence>
<organism evidence="1 2">
    <name type="scientific">Macrostomum lignano</name>
    <dbReference type="NCBI Taxonomy" id="282301"/>
    <lineage>
        <taxon>Eukaryota</taxon>
        <taxon>Metazoa</taxon>
        <taxon>Spiralia</taxon>
        <taxon>Lophotrochozoa</taxon>
        <taxon>Platyhelminthes</taxon>
        <taxon>Rhabditophora</taxon>
        <taxon>Macrostomorpha</taxon>
        <taxon>Macrostomida</taxon>
        <taxon>Macrostomidae</taxon>
        <taxon>Macrostomum</taxon>
    </lineage>
</organism>
<dbReference type="Pfam" id="PF18907">
    <property type="entry name" value="DUF5662"/>
    <property type="match status" value="1"/>
</dbReference>
<dbReference type="AlphaFoldDB" id="A0A267GPA0"/>
<evidence type="ECO:0000313" key="1">
    <source>
        <dbReference type="EMBL" id="PAA87112.1"/>
    </source>
</evidence>
<protein>
    <submittedName>
        <fullName evidence="1">Uncharacterized protein</fullName>
    </submittedName>
</protein>